<dbReference type="InterPro" id="IPR013783">
    <property type="entry name" value="Ig-like_fold"/>
</dbReference>
<evidence type="ECO:0000259" key="3">
    <source>
        <dbReference type="SMART" id="SM00089"/>
    </source>
</evidence>
<keyword evidence="2" id="KW-0812">Transmembrane</keyword>
<dbReference type="InterPro" id="IPR026444">
    <property type="entry name" value="Secre_tail"/>
</dbReference>
<feature type="domain" description="PKD/Chitinase" evidence="3">
    <location>
        <begin position="539"/>
        <end position="624"/>
    </location>
</feature>
<dbReference type="Pfam" id="PF18962">
    <property type="entry name" value="Por_Secre_tail"/>
    <property type="match status" value="1"/>
</dbReference>
<dbReference type="InterPro" id="IPR022409">
    <property type="entry name" value="PKD/Chitinase_dom"/>
</dbReference>
<dbReference type="EMBL" id="JAJBZG010000002">
    <property type="protein sequence ID" value="MCB7481284.1"/>
    <property type="molecule type" value="Genomic_DNA"/>
</dbReference>
<evidence type="ECO:0000313" key="4">
    <source>
        <dbReference type="EMBL" id="MCB7481284.1"/>
    </source>
</evidence>
<dbReference type="Proteomes" id="UP001139414">
    <property type="component" value="Unassembled WGS sequence"/>
</dbReference>
<evidence type="ECO:0000256" key="1">
    <source>
        <dbReference type="ARBA" id="ARBA00022729"/>
    </source>
</evidence>
<reference evidence="4" key="1">
    <citation type="submission" date="2021-10" db="EMBL/GenBank/DDBJ databases">
        <title>Gramella sp. ASW11-100T, isolated from marine sediment.</title>
        <authorList>
            <person name="Xia C."/>
        </authorList>
    </citation>
    <scope>NUCLEOTIDE SEQUENCE</scope>
    <source>
        <strain evidence="4">ASW11-100</strain>
    </source>
</reference>
<dbReference type="InterPro" id="IPR000601">
    <property type="entry name" value="PKD_dom"/>
</dbReference>
<protein>
    <submittedName>
        <fullName evidence="4">T9SS type A sorting domain-containing protein</fullName>
    </submittedName>
</protein>
<dbReference type="GO" id="GO:0031410">
    <property type="term" value="C:cytoplasmic vesicle"/>
    <property type="evidence" value="ECO:0007669"/>
    <property type="project" value="TreeGrafter"/>
</dbReference>
<evidence type="ECO:0000256" key="2">
    <source>
        <dbReference type="SAM" id="Phobius"/>
    </source>
</evidence>
<keyword evidence="5" id="KW-1185">Reference proteome</keyword>
<gene>
    <name evidence="4" type="ORF">LGQ90_08425</name>
</gene>
<accession>A0A9X1LJ38</accession>
<dbReference type="Gene3D" id="2.60.40.10">
    <property type="entry name" value="Immunoglobulins"/>
    <property type="match status" value="2"/>
</dbReference>
<dbReference type="RefSeq" id="WP_229340043.1">
    <property type="nucleotide sequence ID" value="NZ_JAJBZG010000002.1"/>
</dbReference>
<dbReference type="SUPFAM" id="SSF49299">
    <property type="entry name" value="PKD domain"/>
    <property type="match status" value="2"/>
</dbReference>
<feature type="transmembrane region" description="Helical" evidence="2">
    <location>
        <begin position="30"/>
        <end position="48"/>
    </location>
</feature>
<proteinExistence type="predicted"/>
<comment type="caution">
    <text evidence="4">The sequence shown here is derived from an EMBL/GenBank/DDBJ whole genome shotgun (WGS) entry which is preliminary data.</text>
</comment>
<dbReference type="InterPro" id="IPR035986">
    <property type="entry name" value="PKD_dom_sf"/>
</dbReference>
<dbReference type="SMART" id="SM00089">
    <property type="entry name" value="PKD"/>
    <property type="match status" value="2"/>
</dbReference>
<dbReference type="NCBIfam" id="TIGR04183">
    <property type="entry name" value="Por_Secre_tail"/>
    <property type="match status" value="1"/>
</dbReference>
<dbReference type="PANTHER" id="PTHR46182:SF2">
    <property type="entry name" value="FI19480P1"/>
    <property type="match status" value="1"/>
</dbReference>
<dbReference type="AlphaFoldDB" id="A0A9X1LJ38"/>
<dbReference type="CDD" id="cd00146">
    <property type="entry name" value="PKD"/>
    <property type="match status" value="2"/>
</dbReference>
<keyword evidence="2" id="KW-0472">Membrane</keyword>
<organism evidence="4 5">
    <name type="scientific">Christiangramia sediminis</name>
    <dbReference type="NCBI Taxonomy" id="2881336"/>
    <lineage>
        <taxon>Bacteria</taxon>
        <taxon>Pseudomonadati</taxon>
        <taxon>Bacteroidota</taxon>
        <taxon>Flavobacteriia</taxon>
        <taxon>Flavobacteriales</taxon>
        <taxon>Flavobacteriaceae</taxon>
        <taxon>Christiangramia</taxon>
    </lineage>
</organism>
<dbReference type="InterPro" id="IPR029865">
    <property type="entry name" value="KIAA0319-like"/>
</dbReference>
<keyword evidence="2" id="KW-1133">Transmembrane helix</keyword>
<evidence type="ECO:0000313" key="5">
    <source>
        <dbReference type="Proteomes" id="UP001139414"/>
    </source>
</evidence>
<sequence>MKEITFQAKHYTISAYVRDFLWVNLQKNKVYLQIILIMGFLTFVNEGFAQTYKDEIRQVKNLDYVSSQDPIDLVWINSSLQANNSAYSEGMSTLQRIIFENLPPAVGNEHTLRIRIQTLKGGKHAYDFITSWEQSMNVAQTILPPGFISLPDPGSDASHPVYTYTEYEDLACGPNITSTAEIACVAADLSGNEQYLPVVQDEIPNPNVDSGLDSSTRAAIISAYESVYGDRTVKVKGDMPFTGNAGDPNSRVTFAGFDGEYMFYDISWVSASSSIVIEFGAQIAAGFSPTGVYSKNIGYSVPADGIVGYGPGRGASNVSGAPYHVKFTAFLTDFVDGKAPTLGSQDNQLMADGVRLIPFCDLQGQQSFCLDEVSGSVTYDGNATNLEGASYSWSFKTGTNTSNATFDGPIDESTVDVNPGDQAGSYILVFRVTNDSGLFAECEITANVGASTANAGSDDSVCYDDGTNQMTLNGSASGGTAPYTYSWSGDTTYLSATNVAGPTHDNAPVGTYNLTLTVTDDNGCQDTDTVTLVVDPNPTANAGSDDSVCYDDGTNQMTLNGSASGGTAPYTYSWSGDTTYLSATNVAGPTHDNAPVGTYNLTLTVTDDNGCQDTDTVTLVVDPNPTFTTDEPQLTCFGEAPSIAVTSDTSGLEFKLEEKALADGTFADYTGPFTDLKYDTDYVLTARDKTTGCETEYEFKTDIQIDIPAIVQLTINSPTCGSYDGSTYFGSIQIDNHIPGYLYAVVDQSTFVDIESVPVSAYMNYDGTSGLISGVAVGEYYVIAKSPDGCLSAIAPAILLTPDCLTCETAFAKDSDSADGKDSSYCFIDDNVPNYENSLTEERWGWTNEYTQAEYTTWTESDPLVLDLYAAAGQCDISKGALAGYVEVYFVPNGKAPGAGTFVVEYISNETELGWLIEGAQFYIGEDPYPKNGKGKNADDYTVAPGKYPFTIDTDATNHIMLDSLECDGVDKIYIIAHAEVCTANSTTYQDKLWDEAQTEYFNINIKNNSIIYAEPTKGGKTQVSSTSTSSIESSEPLFSIAPVPFRDVLNVGYLFDYTSDVTIQIFDLNGRLLKTYTDTAVNSNSVSTFNVDFRTKSNQIYIVRMTTDREVYTTKIIAAK</sequence>
<dbReference type="GO" id="GO:0016020">
    <property type="term" value="C:membrane"/>
    <property type="evidence" value="ECO:0007669"/>
    <property type="project" value="TreeGrafter"/>
</dbReference>
<dbReference type="Pfam" id="PF18911">
    <property type="entry name" value="PKD_4"/>
    <property type="match status" value="1"/>
</dbReference>
<dbReference type="PANTHER" id="PTHR46182">
    <property type="entry name" value="FI19480P1"/>
    <property type="match status" value="1"/>
</dbReference>
<feature type="domain" description="PKD/Chitinase" evidence="3">
    <location>
        <begin position="452"/>
        <end position="537"/>
    </location>
</feature>
<name>A0A9X1LJ38_9FLAO</name>
<keyword evidence="1" id="KW-0732">Signal</keyword>